<dbReference type="RefSeq" id="WP_131199446.1">
    <property type="nucleotide sequence ID" value="NZ_QJUL01000074.1"/>
</dbReference>
<protein>
    <recommendedName>
        <fullName evidence="4">DUF3011 domain-containing protein</fullName>
    </recommendedName>
</protein>
<proteinExistence type="predicted"/>
<feature type="chain" id="PRO_5020354889" description="DUF3011 domain-containing protein" evidence="1">
    <location>
        <begin position="21"/>
        <end position="143"/>
    </location>
</feature>
<reference evidence="2 3" key="1">
    <citation type="submission" date="2018-06" db="EMBL/GenBank/DDBJ databases">
        <title>Three novel Pseudomonas species isolated from symptomatic oak.</title>
        <authorList>
            <person name="Bueno-Gonzalez V."/>
            <person name="Brady C."/>
        </authorList>
    </citation>
    <scope>NUCLEOTIDE SEQUENCE [LARGE SCALE GENOMIC DNA]</scope>
    <source>
        <strain evidence="2 3">P6B</strain>
    </source>
</reference>
<dbReference type="OrthoDB" id="6983232at2"/>
<keyword evidence="1" id="KW-0732">Signal</keyword>
<comment type="caution">
    <text evidence="2">The sequence shown here is derived from an EMBL/GenBank/DDBJ whole genome shotgun (WGS) entry which is preliminary data.</text>
</comment>
<name>A0A4Q9QRG9_9GAMM</name>
<evidence type="ECO:0000313" key="3">
    <source>
        <dbReference type="Proteomes" id="UP000293172"/>
    </source>
</evidence>
<dbReference type="AlphaFoldDB" id="A0A4Q9QRG9"/>
<sequence>MLLKPLSALVASLACSYAMADACQVSTRSASERIPSPENESCYEYRNMPAGSIDWSCSNESKDMLHTEKRKVQRCDSGHFGQCSARLTQASLADHSAGSDRASSGIGQVPENARLITYYYSAADKAQVRQDCENGGGSWQDSP</sequence>
<dbReference type="EMBL" id="QJUL01000074">
    <property type="protein sequence ID" value="TBU83532.1"/>
    <property type="molecule type" value="Genomic_DNA"/>
</dbReference>
<evidence type="ECO:0008006" key="4">
    <source>
        <dbReference type="Google" id="ProtNLM"/>
    </source>
</evidence>
<accession>A0A4Q9QRG9</accession>
<evidence type="ECO:0000256" key="1">
    <source>
        <dbReference type="SAM" id="SignalP"/>
    </source>
</evidence>
<dbReference type="PROSITE" id="PS51257">
    <property type="entry name" value="PROKAR_LIPOPROTEIN"/>
    <property type="match status" value="1"/>
</dbReference>
<gene>
    <name evidence="2" type="ORF">DNK44_25715</name>
</gene>
<feature type="signal peptide" evidence="1">
    <location>
        <begin position="1"/>
        <end position="20"/>
    </location>
</feature>
<evidence type="ECO:0000313" key="2">
    <source>
        <dbReference type="EMBL" id="TBU83532.1"/>
    </source>
</evidence>
<organism evidence="2 3">
    <name type="scientific">Phytopseudomonas dryadis</name>
    <dbReference type="NCBI Taxonomy" id="2487520"/>
    <lineage>
        <taxon>Bacteria</taxon>
        <taxon>Pseudomonadati</taxon>
        <taxon>Pseudomonadota</taxon>
        <taxon>Gammaproteobacteria</taxon>
        <taxon>Pseudomonadales</taxon>
        <taxon>Pseudomonadaceae</taxon>
        <taxon>Phytopseudomonas</taxon>
    </lineage>
</organism>
<dbReference type="Proteomes" id="UP000293172">
    <property type="component" value="Unassembled WGS sequence"/>
</dbReference>